<organism evidence="6 7">
    <name type="scientific">SAR86 cluster bacterium</name>
    <dbReference type="NCBI Taxonomy" id="2030880"/>
    <lineage>
        <taxon>Bacteria</taxon>
        <taxon>Pseudomonadati</taxon>
        <taxon>Pseudomonadota</taxon>
        <taxon>Gammaproteobacteria</taxon>
        <taxon>SAR86 cluster</taxon>
    </lineage>
</organism>
<dbReference type="AlphaFoldDB" id="A0A2A4X4B4"/>
<evidence type="ECO:0000256" key="1">
    <source>
        <dbReference type="ARBA" id="ARBA00022741"/>
    </source>
</evidence>
<dbReference type="PROSITE" id="PS50045">
    <property type="entry name" value="SIGMA54_INTERACT_4"/>
    <property type="match status" value="1"/>
</dbReference>
<proteinExistence type="predicted"/>
<dbReference type="Pfam" id="PF02954">
    <property type="entry name" value="HTH_8"/>
    <property type="match status" value="1"/>
</dbReference>
<comment type="caution">
    <text evidence="6">The sequence shown here is derived from an EMBL/GenBank/DDBJ whole genome shotgun (WGS) entry which is preliminary data.</text>
</comment>
<accession>A0A2A4X4B4</accession>
<dbReference type="PRINTS" id="PR01590">
    <property type="entry name" value="HTHFIS"/>
</dbReference>
<dbReference type="SUPFAM" id="SSF52540">
    <property type="entry name" value="P-loop containing nucleoside triphosphate hydrolases"/>
    <property type="match status" value="1"/>
</dbReference>
<dbReference type="GO" id="GO:0005524">
    <property type="term" value="F:ATP binding"/>
    <property type="evidence" value="ECO:0007669"/>
    <property type="project" value="UniProtKB-KW"/>
</dbReference>
<evidence type="ECO:0000313" key="7">
    <source>
        <dbReference type="Proteomes" id="UP000218767"/>
    </source>
</evidence>
<keyword evidence="3" id="KW-0805">Transcription regulation</keyword>
<dbReference type="GO" id="GO:0006355">
    <property type="term" value="P:regulation of DNA-templated transcription"/>
    <property type="evidence" value="ECO:0007669"/>
    <property type="project" value="InterPro"/>
</dbReference>
<dbReference type="InterPro" id="IPR002078">
    <property type="entry name" value="Sigma_54_int"/>
</dbReference>
<evidence type="ECO:0000256" key="3">
    <source>
        <dbReference type="ARBA" id="ARBA00023015"/>
    </source>
</evidence>
<feature type="domain" description="Sigma-54 factor interaction" evidence="5">
    <location>
        <begin position="1"/>
        <end position="64"/>
    </location>
</feature>
<dbReference type="Pfam" id="PF25601">
    <property type="entry name" value="AAA_lid_14"/>
    <property type="match status" value="1"/>
</dbReference>
<sequence>MHLPALRERSADITLIANHFIDLYCRKYDKQKKKLSAAATDVLTHYKWPGNVRALRHAIERAVILATSIILEPADFQIGQDHFNQEVKYAASNPGESSVIGTTIGDERVLNLKQVEYRTIVLALKKHDYNISQTANELGLTRAALYRRMEKYGI</sequence>
<dbReference type="PANTHER" id="PTHR32071">
    <property type="entry name" value="TRANSCRIPTIONAL REGULATORY PROTEIN"/>
    <property type="match status" value="1"/>
</dbReference>
<evidence type="ECO:0000259" key="5">
    <source>
        <dbReference type="PROSITE" id="PS50045"/>
    </source>
</evidence>
<keyword evidence="1" id="KW-0547">Nucleotide-binding</keyword>
<dbReference type="InterPro" id="IPR009057">
    <property type="entry name" value="Homeodomain-like_sf"/>
</dbReference>
<evidence type="ECO:0000313" key="6">
    <source>
        <dbReference type="EMBL" id="PCI77131.1"/>
    </source>
</evidence>
<dbReference type="Proteomes" id="UP000218767">
    <property type="component" value="Unassembled WGS sequence"/>
</dbReference>
<keyword evidence="2" id="KW-0067">ATP-binding</keyword>
<dbReference type="InterPro" id="IPR027417">
    <property type="entry name" value="P-loop_NTPase"/>
</dbReference>
<dbReference type="Gene3D" id="1.10.10.60">
    <property type="entry name" value="Homeodomain-like"/>
    <property type="match status" value="1"/>
</dbReference>
<protein>
    <recommendedName>
        <fullName evidence="5">Sigma-54 factor interaction domain-containing protein</fullName>
    </recommendedName>
</protein>
<dbReference type="SUPFAM" id="SSF46689">
    <property type="entry name" value="Homeodomain-like"/>
    <property type="match status" value="1"/>
</dbReference>
<dbReference type="InterPro" id="IPR002197">
    <property type="entry name" value="HTH_Fis"/>
</dbReference>
<evidence type="ECO:0000256" key="2">
    <source>
        <dbReference type="ARBA" id="ARBA00022840"/>
    </source>
</evidence>
<keyword evidence="4" id="KW-0804">Transcription</keyword>
<dbReference type="Gene3D" id="1.10.8.60">
    <property type="match status" value="1"/>
</dbReference>
<reference evidence="7" key="1">
    <citation type="submission" date="2017-08" db="EMBL/GenBank/DDBJ databases">
        <title>A dynamic microbial community with high functional redundancy inhabits the cold, oxic subseafloor aquifer.</title>
        <authorList>
            <person name="Tully B.J."/>
            <person name="Wheat C.G."/>
            <person name="Glazer B.T."/>
            <person name="Huber J.A."/>
        </authorList>
    </citation>
    <scope>NUCLEOTIDE SEQUENCE [LARGE SCALE GENOMIC DNA]</scope>
</reference>
<dbReference type="EMBL" id="NVUL01000048">
    <property type="protein sequence ID" value="PCI77131.1"/>
    <property type="molecule type" value="Genomic_DNA"/>
</dbReference>
<evidence type="ECO:0000256" key="4">
    <source>
        <dbReference type="ARBA" id="ARBA00023163"/>
    </source>
</evidence>
<gene>
    <name evidence="6" type="ORF">COB20_08700</name>
</gene>
<dbReference type="InterPro" id="IPR058031">
    <property type="entry name" value="AAA_lid_NorR"/>
</dbReference>
<dbReference type="GO" id="GO:0043565">
    <property type="term" value="F:sequence-specific DNA binding"/>
    <property type="evidence" value="ECO:0007669"/>
    <property type="project" value="InterPro"/>
</dbReference>
<name>A0A2A4X4B4_9GAMM</name>